<protein>
    <submittedName>
        <fullName evidence="1">Uncharacterized protein</fullName>
    </submittedName>
</protein>
<gene>
    <name evidence="1" type="ORF">Tci_667821</name>
</gene>
<feature type="non-terminal residue" evidence="1">
    <location>
        <position position="1"/>
    </location>
</feature>
<dbReference type="AlphaFoldDB" id="A0A699KI69"/>
<evidence type="ECO:0000313" key="1">
    <source>
        <dbReference type="EMBL" id="GFA95849.1"/>
    </source>
</evidence>
<organism evidence="1">
    <name type="scientific">Tanacetum cinerariifolium</name>
    <name type="common">Dalmatian daisy</name>
    <name type="synonym">Chrysanthemum cinerariifolium</name>
    <dbReference type="NCBI Taxonomy" id="118510"/>
    <lineage>
        <taxon>Eukaryota</taxon>
        <taxon>Viridiplantae</taxon>
        <taxon>Streptophyta</taxon>
        <taxon>Embryophyta</taxon>
        <taxon>Tracheophyta</taxon>
        <taxon>Spermatophyta</taxon>
        <taxon>Magnoliopsida</taxon>
        <taxon>eudicotyledons</taxon>
        <taxon>Gunneridae</taxon>
        <taxon>Pentapetalae</taxon>
        <taxon>asterids</taxon>
        <taxon>campanulids</taxon>
        <taxon>Asterales</taxon>
        <taxon>Asteraceae</taxon>
        <taxon>Asteroideae</taxon>
        <taxon>Anthemideae</taxon>
        <taxon>Anthemidinae</taxon>
        <taxon>Tanacetum</taxon>
    </lineage>
</organism>
<proteinExistence type="predicted"/>
<accession>A0A699KI69</accession>
<reference evidence="1" key="1">
    <citation type="journal article" date="2019" name="Sci. Rep.">
        <title>Draft genome of Tanacetum cinerariifolium, the natural source of mosquito coil.</title>
        <authorList>
            <person name="Yamashiro T."/>
            <person name="Shiraishi A."/>
            <person name="Satake H."/>
            <person name="Nakayama K."/>
        </authorList>
    </citation>
    <scope>NUCLEOTIDE SEQUENCE</scope>
</reference>
<comment type="caution">
    <text evidence="1">The sequence shown here is derived from an EMBL/GenBank/DDBJ whole genome shotgun (WGS) entry which is preliminary data.</text>
</comment>
<dbReference type="EMBL" id="BKCJ010522122">
    <property type="protein sequence ID" value="GFA95849.1"/>
    <property type="molecule type" value="Genomic_DNA"/>
</dbReference>
<sequence>HQTGTRFIAPLKELLEKYVTEDCRYLYCEAFCCIETDLAKRAFPKLTRNLDDDGLVYLTDLLKDFTYLGQGVFAHKRLKLTVCAHPYFRRSLSRFNNFHFLFLDELMSHVGNRHVRLRLRLDWDMVGYAPSFQKQLEYEFWRGPKFDDEIGNIAPGLTKYKSDDFERVYYGTAATEFVWKANEETDGKPRTKPRLLHEFEMEEVKDSEVPGTESFGCRYMHAIYDKNAATFEHFDGAIRMYDFAQMAERAGTSMDEFGRVSEYTKLFRIDDPLRLDVKRTGKGLALSDWKSLVTKYMQGNPQVYEYFGEEKPGGAHLLDEAPHSMREELVPSSMNAGQGVRLMASFHALEEQPAGERVVTGRDEVTDVNNITRPVLEYDVIEVRKALHALGADLVIPSDVVFIYAEDGYWNIPTIYHGEQDPQTAINLTIQALNNLVQAAHTRGHDQAVSFTLAWAMDEKEARISVLGHVTDLAAWFKKMPVLPTQRKAFMKWLLQQEKYLNSLPVTETDWPKLDYIAKSDGVLFIGRKIVNRQWLNRLWYEDGALRFELALTADRIDLVEALNRQEIAIRAVWEDGKMICSKTGMDYWLSPHSKNLESDVSVRVGKGALQWNAGFCAGYQTGQDVDIEAGFFSGKVNVFGSGNDRPFAGQRQNQFQNLLRLGRASVPHG</sequence>
<name>A0A699KI69_TANCI</name>